<feature type="compositionally biased region" description="Gly residues" evidence="1">
    <location>
        <begin position="709"/>
        <end position="750"/>
    </location>
</feature>
<keyword evidence="2" id="KW-1133">Transmembrane helix</keyword>
<name>A0ABV1XC70_9ACTN</name>
<dbReference type="Gene3D" id="3.40.190.10">
    <property type="entry name" value="Periplasmic binding protein-like II"/>
    <property type="match status" value="2"/>
</dbReference>
<proteinExistence type="predicted"/>
<evidence type="ECO:0000256" key="2">
    <source>
        <dbReference type="SAM" id="Phobius"/>
    </source>
</evidence>
<organism evidence="3 4">
    <name type="scientific">Streptomyces hyaluromycini</name>
    <dbReference type="NCBI Taxonomy" id="1377993"/>
    <lineage>
        <taxon>Bacteria</taxon>
        <taxon>Bacillati</taxon>
        <taxon>Actinomycetota</taxon>
        <taxon>Actinomycetes</taxon>
        <taxon>Kitasatosporales</taxon>
        <taxon>Streptomycetaceae</taxon>
        <taxon>Streptomyces</taxon>
    </lineage>
</organism>
<dbReference type="RefSeq" id="WP_350790416.1">
    <property type="nucleotide sequence ID" value="NZ_JBEPEK010000622.1"/>
</dbReference>
<evidence type="ECO:0000313" key="3">
    <source>
        <dbReference type="EMBL" id="MER7186599.1"/>
    </source>
</evidence>
<reference evidence="3 4" key="1">
    <citation type="submission" date="2024-06" db="EMBL/GenBank/DDBJ databases">
        <title>The Natural Products Discovery Center: Release of the First 8490 Sequenced Strains for Exploring Actinobacteria Biosynthetic Diversity.</title>
        <authorList>
            <person name="Kalkreuter E."/>
            <person name="Kautsar S.A."/>
            <person name="Yang D."/>
            <person name="Bader C.D."/>
            <person name="Teijaro C.N."/>
            <person name="Fluegel L."/>
            <person name="Davis C.M."/>
            <person name="Simpson J.R."/>
            <person name="Lauterbach L."/>
            <person name="Steele A.D."/>
            <person name="Gui C."/>
            <person name="Meng S."/>
            <person name="Li G."/>
            <person name="Viehrig K."/>
            <person name="Ye F."/>
            <person name="Su P."/>
            <person name="Kiefer A.F."/>
            <person name="Nichols A."/>
            <person name="Cepeda A.J."/>
            <person name="Yan W."/>
            <person name="Fan B."/>
            <person name="Jiang Y."/>
            <person name="Adhikari A."/>
            <person name="Zheng C.-J."/>
            <person name="Schuster L."/>
            <person name="Cowan T.M."/>
            <person name="Smanski M.J."/>
            <person name="Chevrette M.G."/>
            <person name="De Carvalho L.P.S."/>
            <person name="Shen B."/>
        </authorList>
    </citation>
    <scope>NUCLEOTIDE SEQUENCE [LARGE SCALE GENOMIC DNA]</scope>
    <source>
        <strain evidence="3 4">NPDC000234</strain>
    </source>
</reference>
<keyword evidence="2" id="KW-0472">Membrane</keyword>
<comment type="caution">
    <text evidence="3">The sequence shown here is derived from an EMBL/GenBank/DDBJ whole genome shotgun (WGS) entry which is preliminary data.</text>
</comment>
<sequence>MRRRLTPRMSPGRRRVTAGVGCLLSALVLAVLPLPKGADQAQAATTESSAVTKSGAKGVYGDDFSALKVTVHQTKNLSGQAVRVTWTGGKPATDTSGTNSLSIMQCWGDEESGPDRTQCEYGLSSGSQPGGQRFVYLTGNGSVSDPLETGSATPVDKNGTHYVPFRPVAGQGDATAGGTDTTYFTSEDTNAVPYVPNDGDGGGDVAFEVKSAVEQPALGCGARKTSSGGIQPCWLVAVPRGTHDPDGTAHQPSNQLASSLSRSTWDQRIVFRLGFAPVTDNCDPDKPERGIMGSELATDAITSWQSALCRTGTYRFNFTQSGEGQARDAVTSGDSAAGLAMTVDPVEPVDGAPQVVHAPVVVTGLTIGFVWMYDTSTSSLPLTELKLDQRLLAKVLTQSYPYSVIMPQEGAPDYLSGNPLSIVQDPEFLKLNPGLAGQAAVNSPLGLAVTVDNTDSARLVWKYILANNDAKDFVEGKSDPWGMKINPAYKDGVISDSLDFFPKADLTPTQVDCTAGKVTRTAQDVVPYVNDMHDGALKVRRGSIGTAYTCATGDPLPRLSAEARPIPTKQRQFGIVDNASAMRYQLGAAALPDADGDYVKPTSASLLKAVAEMPESDVAGVKAPDPAKMKDGAYPLTAVVYAAASLDQAEDARQDYAKVMRYAAGAGQTQGTAKGELPYGYAPLPTAMRTQAKQAADRLEKGAPDAGSSSGGTSGGGDDLSGTGSGGAAGGSAAGGGSTGTSGAAAGGAGTSDTARPSTAPSETDPAKQNVAQSGGYTPSEVLGLIRWVLLGVLVAGGAAALAGPVMLRLSVRRAAPTDFQGEELE</sequence>
<protein>
    <submittedName>
        <fullName evidence="3">Uncharacterized protein</fullName>
    </submittedName>
</protein>
<feature type="region of interest" description="Disordered" evidence="1">
    <location>
        <begin position="690"/>
        <end position="776"/>
    </location>
</feature>
<feature type="transmembrane region" description="Helical" evidence="2">
    <location>
        <begin position="788"/>
        <end position="808"/>
    </location>
</feature>
<dbReference type="EMBL" id="JBEPEK010000622">
    <property type="protein sequence ID" value="MER7186599.1"/>
    <property type="molecule type" value="Genomic_DNA"/>
</dbReference>
<dbReference type="SUPFAM" id="SSF53850">
    <property type="entry name" value="Periplasmic binding protein-like II"/>
    <property type="match status" value="1"/>
</dbReference>
<accession>A0ABV1XC70</accession>
<keyword evidence="4" id="KW-1185">Reference proteome</keyword>
<evidence type="ECO:0000313" key="4">
    <source>
        <dbReference type="Proteomes" id="UP001474181"/>
    </source>
</evidence>
<gene>
    <name evidence="3" type="ORF">ABT404_45280</name>
</gene>
<dbReference type="Proteomes" id="UP001474181">
    <property type="component" value="Unassembled WGS sequence"/>
</dbReference>
<evidence type="ECO:0000256" key="1">
    <source>
        <dbReference type="SAM" id="MobiDB-lite"/>
    </source>
</evidence>
<keyword evidence="2" id="KW-0812">Transmembrane</keyword>